<evidence type="ECO:0000259" key="1">
    <source>
        <dbReference type="Pfam" id="PF01710"/>
    </source>
</evidence>
<dbReference type="InterPro" id="IPR009057">
    <property type="entry name" value="Homeodomain-like_sf"/>
</dbReference>
<dbReference type="SUPFAM" id="SSF53098">
    <property type="entry name" value="Ribonuclease H-like"/>
    <property type="match status" value="1"/>
</dbReference>
<reference evidence="4" key="1">
    <citation type="journal article" date="2024" name="FEMS Microbiol. Lett.">
        <title>Genomic insights into Spiroplasma endosymbionts that induce male-killing and protective phenotypes in the pea aphid.</title>
        <authorList>
            <person name="Arai H."/>
            <person name="Legeai F."/>
            <person name="Kageyama D."/>
            <person name="Sugio A."/>
            <person name="Simon J.C."/>
        </authorList>
    </citation>
    <scope>NUCLEOTIDE SEQUENCE [LARGE SCALE GENOMIC DNA]</scope>
    <source>
        <strain evidence="4">sAp269</strain>
    </source>
</reference>
<organism evidence="3 4">
    <name type="scientific">Spiroplasma ixodetis</name>
    <dbReference type="NCBI Taxonomy" id="2141"/>
    <lineage>
        <taxon>Bacteria</taxon>
        <taxon>Bacillati</taxon>
        <taxon>Mycoplasmatota</taxon>
        <taxon>Mollicutes</taxon>
        <taxon>Entomoplasmatales</taxon>
        <taxon>Spiroplasmataceae</taxon>
        <taxon>Spiroplasma</taxon>
    </lineage>
</organism>
<gene>
    <name evidence="3" type="ORF">SAP269_04600</name>
</gene>
<proteinExistence type="predicted"/>
<dbReference type="InterPro" id="IPR038717">
    <property type="entry name" value="Tc1-like_DDE_dom"/>
</dbReference>
<dbReference type="InterPro" id="IPR002622">
    <property type="entry name" value="Transposase_14"/>
</dbReference>
<dbReference type="Gene3D" id="1.10.10.10">
    <property type="entry name" value="Winged helix-like DNA-binding domain superfamily/Winged helix DNA-binding domain"/>
    <property type="match status" value="1"/>
</dbReference>
<dbReference type="EMBL" id="AP028955">
    <property type="protein sequence ID" value="BET37871.1"/>
    <property type="molecule type" value="Genomic_DNA"/>
</dbReference>
<feature type="domain" description="Tc1-like transposase DDE" evidence="2">
    <location>
        <begin position="137"/>
        <end position="269"/>
    </location>
</feature>
<dbReference type="Pfam" id="PF01710">
    <property type="entry name" value="HTH_Tnp_IS630"/>
    <property type="match status" value="1"/>
</dbReference>
<dbReference type="PANTHER" id="PTHR46564:SF1">
    <property type="entry name" value="TRANSPOSASE"/>
    <property type="match status" value="1"/>
</dbReference>
<evidence type="ECO:0000313" key="3">
    <source>
        <dbReference type="EMBL" id="BET37871.1"/>
    </source>
</evidence>
<protein>
    <submittedName>
        <fullName evidence="3">IS630 family transposase</fullName>
    </submittedName>
</protein>
<evidence type="ECO:0000313" key="4">
    <source>
        <dbReference type="Proteomes" id="UP001473424"/>
    </source>
</evidence>
<keyword evidence="4" id="KW-1185">Reference proteome</keyword>
<dbReference type="Proteomes" id="UP001473424">
    <property type="component" value="Chromosome"/>
</dbReference>
<dbReference type="InterPro" id="IPR036397">
    <property type="entry name" value="RNaseH_sf"/>
</dbReference>
<dbReference type="NCBIfam" id="NF033545">
    <property type="entry name" value="transpos_IS630"/>
    <property type="match status" value="1"/>
</dbReference>
<dbReference type="RefSeq" id="WP_353306635.1">
    <property type="nucleotide sequence ID" value="NZ_AP028955.1"/>
</dbReference>
<name>A0ABM8JKU8_9MOLU</name>
<dbReference type="PANTHER" id="PTHR46564">
    <property type="entry name" value="TRANSPOSASE"/>
    <property type="match status" value="1"/>
</dbReference>
<dbReference type="Gene3D" id="3.30.420.10">
    <property type="entry name" value="Ribonuclease H-like superfamily/Ribonuclease H"/>
    <property type="match status" value="1"/>
</dbReference>
<dbReference type="InterPro" id="IPR036388">
    <property type="entry name" value="WH-like_DNA-bd_sf"/>
</dbReference>
<dbReference type="Pfam" id="PF13358">
    <property type="entry name" value="DDE_3"/>
    <property type="match status" value="1"/>
</dbReference>
<dbReference type="InterPro" id="IPR012337">
    <property type="entry name" value="RNaseH-like_sf"/>
</dbReference>
<evidence type="ECO:0000259" key="2">
    <source>
        <dbReference type="Pfam" id="PF13358"/>
    </source>
</evidence>
<sequence length="303" mass="36475">MPKPYSEDLRRKIIEAYESKNMKIKEICKVFNITRKTLFLWRKRKKETGHIKPIFNYQKGHSDKIKDLDVLKNYLAQNKDVTVQKVIEKFDDTTKEIVYNYFKKLNYTYKKTFLYEQRDKNKQEDFLKEIAKIMNEDLVYIDESGIDDNEFYKYGWSEKGKRLFDNKPAYKIKRMSIICSLNKGKLKALWAFEGHCNSKIFESYVKNILIPVLKHWQIIVLDNATFHKSKLTQQLIENAGCKLLFLPPYSPNLNPIEHFWFAIKHNIRKILPNYWPNIKKAIDFVFQDMSKHYFSYLYMVILK</sequence>
<dbReference type="InterPro" id="IPR047655">
    <property type="entry name" value="Transpos_IS630-like"/>
</dbReference>
<accession>A0ABM8JKU8</accession>
<feature type="domain" description="Transposase Synechocystis PCC 6803" evidence="1">
    <location>
        <begin position="5"/>
        <end position="124"/>
    </location>
</feature>
<dbReference type="SUPFAM" id="SSF46689">
    <property type="entry name" value="Homeodomain-like"/>
    <property type="match status" value="1"/>
</dbReference>